<organism evidence="2 3">
    <name type="scientific">Pigmentiphaga humi</name>
    <dbReference type="NCBI Taxonomy" id="2478468"/>
    <lineage>
        <taxon>Bacteria</taxon>
        <taxon>Pseudomonadati</taxon>
        <taxon>Pseudomonadota</taxon>
        <taxon>Betaproteobacteria</taxon>
        <taxon>Burkholderiales</taxon>
        <taxon>Alcaligenaceae</taxon>
        <taxon>Pigmentiphaga</taxon>
    </lineage>
</organism>
<dbReference type="Gene3D" id="3.30.1540.10">
    <property type="entry name" value="formyl-coa transferase, domain 3"/>
    <property type="match status" value="1"/>
</dbReference>
<dbReference type="Pfam" id="PF02515">
    <property type="entry name" value="CoA_transf_3"/>
    <property type="match status" value="1"/>
</dbReference>
<dbReference type="InterPro" id="IPR023606">
    <property type="entry name" value="CoA-Trfase_III_dom_1_sf"/>
</dbReference>
<dbReference type="GO" id="GO:0033877">
    <property type="term" value="F:succinyl-CoA:(R)-benzylsuccinate CoA-transferase activity"/>
    <property type="evidence" value="ECO:0007669"/>
    <property type="project" value="UniProtKB-EC"/>
</dbReference>
<dbReference type="SUPFAM" id="SSF89796">
    <property type="entry name" value="CoA-transferase family III (CaiB/BaiF)"/>
    <property type="match status" value="1"/>
</dbReference>
<dbReference type="InterPro" id="IPR003673">
    <property type="entry name" value="CoA-Trfase_fam_III"/>
</dbReference>
<dbReference type="InterPro" id="IPR044855">
    <property type="entry name" value="CoA-Trfase_III_dom3_sf"/>
</dbReference>
<dbReference type="PANTHER" id="PTHR48207">
    <property type="entry name" value="SUCCINATE--HYDROXYMETHYLGLUTARATE COA-TRANSFERASE"/>
    <property type="match status" value="1"/>
</dbReference>
<gene>
    <name evidence="2" type="primary">bbsF_2</name>
    <name evidence="2" type="ORF">PIGHUM_02244</name>
</gene>
<reference evidence="2 3" key="1">
    <citation type="submission" date="2018-10" db="EMBL/GenBank/DDBJ databases">
        <authorList>
            <person name="Criscuolo A."/>
        </authorList>
    </citation>
    <scope>NUCLEOTIDE SEQUENCE [LARGE SCALE GENOMIC DNA]</scope>
    <source>
        <strain evidence="2">DnA1</strain>
    </source>
</reference>
<evidence type="ECO:0000313" key="3">
    <source>
        <dbReference type="Proteomes" id="UP000277294"/>
    </source>
</evidence>
<sequence length="411" mass="44663">MTILTFDEKEETATMQRDALAGMKVLELGSLIAGPYAGSLLAQFGAEVIKIEPPGSGDPLRNWRRLHEGTSLWWYVQSRNKKSLALDLKSEEGQEIVRCLAAEADVLIENFRPGTLEKWNLGWEELSRVNPGLVMARISGYGQDGPASSRPGFAAIAECMGGLRHVTGYADRAPVRVGVSLGDTLASLYATIGIMMALRHRDQAGGTGQVVDVALYEAVFAVMESLVPECDLFDQVRQRTGSALPGIAPSNTYLCCDGSYVVIAGNGDAIFRRLMRAMERGDLAASPEFQDNAGRVRHADMLDQVIAGWTGQRPLEEVLRVLEQAEVPVGRIYTARDILNDEHYRHRGMLMPASLPDGTEVTFPGIVPKLSATPGRVKWLGPRLGEHNAEILAELGLTAGQLDKLRSAGIV</sequence>
<dbReference type="PANTHER" id="PTHR48207:SF3">
    <property type="entry name" value="SUCCINATE--HYDROXYMETHYLGLUTARATE COA-TRANSFERASE"/>
    <property type="match status" value="1"/>
</dbReference>
<evidence type="ECO:0000256" key="1">
    <source>
        <dbReference type="ARBA" id="ARBA00022679"/>
    </source>
</evidence>
<dbReference type="RefSeq" id="WP_425466710.1">
    <property type="nucleotide sequence ID" value="NZ_UWPJ01000017.1"/>
</dbReference>
<dbReference type="EMBL" id="UWPJ01000017">
    <property type="protein sequence ID" value="VCU70177.1"/>
    <property type="molecule type" value="Genomic_DNA"/>
</dbReference>
<dbReference type="InterPro" id="IPR050483">
    <property type="entry name" value="CoA-transferase_III_domain"/>
</dbReference>
<keyword evidence="3" id="KW-1185">Reference proteome</keyword>
<dbReference type="Proteomes" id="UP000277294">
    <property type="component" value="Unassembled WGS sequence"/>
</dbReference>
<name>A0A3P4B1K4_9BURK</name>
<dbReference type="AlphaFoldDB" id="A0A3P4B1K4"/>
<dbReference type="Gene3D" id="3.40.50.10540">
    <property type="entry name" value="Crotonobetainyl-coa:carnitine coa-transferase, domain 1"/>
    <property type="match status" value="1"/>
</dbReference>
<keyword evidence="1 2" id="KW-0808">Transferase</keyword>
<proteinExistence type="predicted"/>
<evidence type="ECO:0000313" key="2">
    <source>
        <dbReference type="EMBL" id="VCU70177.1"/>
    </source>
</evidence>
<protein>
    <submittedName>
        <fullName evidence="2">Succinyl-CoA:(R)-benzylsuccinate CoA-transferase subunit BbsF</fullName>
        <ecNumber evidence="2">2.8.3.15</ecNumber>
    </submittedName>
</protein>
<dbReference type="EC" id="2.8.3.15" evidence="2"/>
<accession>A0A3P4B1K4</accession>